<evidence type="ECO:0008006" key="3">
    <source>
        <dbReference type="Google" id="ProtNLM"/>
    </source>
</evidence>
<organism evidence="1 2">
    <name type="scientific">Leptospira stimsonii</name>
    <dbReference type="NCBI Taxonomy" id="2202203"/>
    <lineage>
        <taxon>Bacteria</taxon>
        <taxon>Pseudomonadati</taxon>
        <taxon>Spirochaetota</taxon>
        <taxon>Spirochaetia</taxon>
        <taxon>Leptospirales</taxon>
        <taxon>Leptospiraceae</taxon>
        <taxon>Leptospira</taxon>
    </lineage>
</organism>
<dbReference type="Proteomes" id="UP000265798">
    <property type="component" value="Unassembled WGS sequence"/>
</dbReference>
<evidence type="ECO:0000313" key="1">
    <source>
        <dbReference type="EMBL" id="RHX87067.1"/>
    </source>
</evidence>
<proteinExistence type="predicted"/>
<gene>
    <name evidence="1" type="ORF">DLM75_19040</name>
</gene>
<accession>A0A396Z0M0</accession>
<comment type="caution">
    <text evidence="1">The sequence shown here is derived from an EMBL/GenBank/DDBJ whole genome shotgun (WGS) entry which is preliminary data.</text>
</comment>
<protein>
    <recommendedName>
        <fullName evidence="3">Lipoprotein</fullName>
    </recommendedName>
</protein>
<dbReference type="EMBL" id="QHCT01000006">
    <property type="protein sequence ID" value="RHX87067.1"/>
    <property type="molecule type" value="Genomic_DNA"/>
</dbReference>
<reference evidence="2" key="1">
    <citation type="submission" date="2018-05" db="EMBL/GenBank/DDBJ databases">
        <title>Leptospira yasudae sp. nov. and Leptospira stimsonii sp. nov., two pathogenic species of the genus Leptospira isolated from environmental sources.</title>
        <authorList>
            <person name="Casanovas-Massana A."/>
            <person name="Hamond C."/>
            <person name="Santos L.A."/>
            <person name="Hacker K.P."/>
            <person name="Balassiano I."/>
            <person name="Medeiros M.A."/>
            <person name="Reis M.G."/>
            <person name="Ko A.I."/>
            <person name="Wunder E.A."/>
        </authorList>
    </citation>
    <scope>NUCLEOTIDE SEQUENCE [LARGE SCALE GENOMIC DNA]</scope>
    <source>
        <strain evidence="2">Yale</strain>
    </source>
</reference>
<sequence>MKISYKLSFTFIALLSTVNCIKVASSEIVKTPKGFYRFYKTSEFRSNSKVEFCSVDQNTNAITCKNVTVNLGF</sequence>
<dbReference type="AlphaFoldDB" id="A0A396Z0M0"/>
<name>A0A396Z0M0_9LEPT</name>
<dbReference type="RefSeq" id="WP_118970081.1">
    <property type="nucleotide sequence ID" value="NZ_QHCT01000006.1"/>
</dbReference>
<evidence type="ECO:0000313" key="2">
    <source>
        <dbReference type="Proteomes" id="UP000265798"/>
    </source>
</evidence>